<sequence length="178" mass="19836">MKTRFYFLRELGLACLVLMAGALEGVGKEYQRVSFDQLAAMLYEPEPPEEGKKKTIRKEREYLEGFVPAEVLGLDGKAVEIPGYMLPTSIEGEKVREFLLMPDTDSCCYGVMPALNSFVFARAKKGVNLFDNVPVRIRGKLAVEEVWQGGFFSHLYFVEVEELAVGFGTTGVPAVIEP</sequence>
<dbReference type="Pfam" id="PF11736">
    <property type="entry name" value="DUF3299"/>
    <property type="match status" value="1"/>
</dbReference>
<name>A0A934S324_9BACT</name>
<reference evidence="1" key="1">
    <citation type="submission" date="2021-01" db="EMBL/GenBank/DDBJ databases">
        <title>Modified the classification status of verrucomicrobia.</title>
        <authorList>
            <person name="Feng X."/>
        </authorList>
    </citation>
    <scope>NUCLEOTIDE SEQUENCE</scope>
    <source>
        <strain evidence="1">KCTC 13126</strain>
    </source>
</reference>
<dbReference type="Proteomes" id="UP000617628">
    <property type="component" value="Unassembled WGS sequence"/>
</dbReference>
<keyword evidence="2" id="KW-1185">Reference proteome</keyword>
<dbReference type="InterPro" id="IPR021727">
    <property type="entry name" value="DUF3299"/>
</dbReference>
<organism evidence="1 2">
    <name type="scientific">Pelagicoccus mobilis</name>
    <dbReference type="NCBI Taxonomy" id="415221"/>
    <lineage>
        <taxon>Bacteria</taxon>
        <taxon>Pseudomonadati</taxon>
        <taxon>Verrucomicrobiota</taxon>
        <taxon>Opitutia</taxon>
        <taxon>Puniceicoccales</taxon>
        <taxon>Pelagicoccaceae</taxon>
        <taxon>Pelagicoccus</taxon>
    </lineage>
</organism>
<proteinExistence type="predicted"/>
<dbReference type="Gene3D" id="2.40.50.870">
    <property type="entry name" value="Protein of unknown function (DUF3299)"/>
    <property type="match status" value="1"/>
</dbReference>
<accession>A0A934S324</accession>
<evidence type="ECO:0000313" key="2">
    <source>
        <dbReference type="Proteomes" id="UP000617628"/>
    </source>
</evidence>
<comment type="caution">
    <text evidence="1">The sequence shown here is derived from an EMBL/GenBank/DDBJ whole genome shotgun (WGS) entry which is preliminary data.</text>
</comment>
<dbReference type="EMBL" id="JAENIL010000079">
    <property type="protein sequence ID" value="MBK1880290.1"/>
    <property type="molecule type" value="Genomic_DNA"/>
</dbReference>
<protein>
    <submittedName>
        <fullName evidence="1">DUF3299 domain-containing protein</fullName>
    </submittedName>
</protein>
<gene>
    <name evidence="1" type="ORF">JIN87_25625</name>
</gene>
<dbReference type="RefSeq" id="WP_200359099.1">
    <property type="nucleotide sequence ID" value="NZ_JAENIL010000079.1"/>
</dbReference>
<evidence type="ECO:0000313" key="1">
    <source>
        <dbReference type="EMBL" id="MBK1880290.1"/>
    </source>
</evidence>
<dbReference type="AlphaFoldDB" id="A0A934S324"/>